<protein>
    <submittedName>
        <fullName evidence="3">Caspase-2-like</fullName>
    </submittedName>
</protein>
<dbReference type="PROSITE" id="PS50209">
    <property type="entry name" value="CARD"/>
    <property type="match status" value="1"/>
</dbReference>
<sequence length="138" mass="15703">MDPDHRKILQSNFVKLSELISLNDVVPLLLEKHIFTEHMIEDILAENTDTDRKHKLMLDLPRRGPNAFQKFLDILLKTENYDAALILDPDIKIPNVVSSEYSSSFTSSFKHISITSGKTGIGICVDVYKKNAVETFKQ</sequence>
<dbReference type="RefSeq" id="XP_022256373.1">
    <property type="nucleotide sequence ID" value="XM_022400665.1"/>
</dbReference>
<dbReference type="Gene3D" id="1.10.533.10">
    <property type="entry name" value="Death Domain, Fas"/>
    <property type="match status" value="1"/>
</dbReference>
<dbReference type="InterPro" id="IPR037939">
    <property type="entry name" value="CRADD"/>
</dbReference>
<evidence type="ECO:0000313" key="3">
    <source>
        <dbReference type="RefSeq" id="XP_022256373.1"/>
    </source>
</evidence>
<organism evidence="2 3">
    <name type="scientific">Limulus polyphemus</name>
    <name type="common">Atlantic horseshoe crab</name>
    <dbReference type="NCBI Taxonomy" id="6850"/>
    <lineage>
        <taxon>Eukaryota</taxon>
        <taxon>Metazoa</taxon>
        <taxon>Ecdysozoa</taxon>
        <taxon>Arthropoda</taxon>
        <taxon>Chelicerata</taxon>
        <taxon>Merostomata</taxon>
        <taxon>Xiphosura</taxon>
        <taxon>Limulidae</taxon>
        <taxon>Limulus</taxon>
    </lineage>
</organism>
<proteinExistence type="predicted"/>
<dbReference type="PANTHER" id="PTHR15034">
    <property type="entry name" value="DEATH DOMAIN-CONTAINING PROTEIN CRADD"/>
    <property type="match status" value="1"/>
</dbReference>
<dbReference type="SMART" id="SM00114">
    <property type="entry name" value="CARD"/>
    <property type="match status" value="1"/>
</dbReference>
<feature type="domain" description="CARD" evidence="1">
    <location>
        <begin position="1"/>
        <end position="90"/>
    </location>
</feature>
<keyword evidence="2" id="KW-1185">Reference proteome</keyword>
<evidence type="ECO:0000259" key="1">
    <source>
        <dbReference type="PROSITE" id="PS50209"/>
    </source>
</evidence>
<dbReference type="Pfam" id="PF00619">
    <property type="entry name" value="CARD"/>
    <property type="match status" value="1"/>
</dbReference>
<dbReference type="GeneID" id="111089031"/>
<evidence type="ECO:0000313" key="2">
    <source>
        <dbReference type="Proteomes" id="UP000694941"/>
    </source>
</evidence>
<reference evidence="3" key="1">
    <citation type="submission" date="2025-08" db="UniProtKB">
        <authorList>
            <consortium name="RefSeq"/>
        </authorList>
    </citation>
    <scope>IDENTIFICATION</scope>
    <source>
        <tissue evidence="3">Muscle</tissue>
    </source>
</reference>
<accession>A0ABM1TKG7</accession>
<dbReference type="PANTHER" id="PTHR15034:SF5">
    <property type="entry name" value="DEATH DOMAIN-CONTAINING PROTEIN CRADD"/>
    <property type="match status" value="1"/>
</dbReference>
<name>A0ABM1TKG7_LIMPO</name>
<dbReference type="InterPro" id="IPR011029">
    <property type="entry name" value="DEATH-like_dom_sf"/>
</dbReference>
<dbReference type="Proteomes" id="UP000694941">
    <property type="component" value="Unplaced"/>
</dbReference>
<dbReference type="InterPro" id="IPR001315">
    <property type="entry name" value="CARD"/>
</dbReference>
<dbReference type="SUPFAM" id="SSF47986">
    <property type="entry name" value="DEATH domain"/>
    <property type="match status" value="1"/>
</dbReference>
<gene>
    <name evidence="3" type="primary">LOC111089031</name>
</gene>